<evidence type="ECO:0000313" key="20">
    <source>
        <dbReference type="Proteomes" id="UP000067461"/>
    </source>
</evidence>
<keyword evidence="6" id="KW-0227">DNA damage</keyword>
<evidence type="ECO:0000256" key="14">
    <source>
        <dbReference type="ARBA" id="ARBA00038000"/>
    </source>
</evidence>
<evidence type="ECO:0000256" key="9">
    <source>
        <dbReference type="ARBA" id="ARBA00022833"/>
    </source>
</evidence>
<keyword evidence="20" id="KW-1185">Reference proteome</keyword>
<evidence type="ECO:0000256" key="12">
    <source>
        <dbReference type="ARBA" id="ARBA00023125"/>
    </source>
</evidence>
<dbReference type="GO" id="GO:0003677">
    <property type="term" value="F:DNA binding"/>
    <property type="evidence" value="ECO:0007669"/>
    <property type="project" value="UniProtKB-KW"/>
</dbReference>
<evidence type="ECO:0000256" key="6">
    <source>
        <dbReference type="ARBA" id="ARBA00022763"/>
    </source>
</evidence>
<evidence type="ECO:0000256" key="1">
    <source>
        <dbReference type="ARBA" id="ARBA00004496"/>
    </source>
</evidence>
<dbReference type="KEGG" id="cbaa:SRAA_0146"/>
<dbReference type="GO" id="GO:0016887">
    <property type="term" value="F:ATP hydrolysis activity"/>
    <property type="evidence" value="ECO:0007669"/>
    <property type="project" value="InterPro"/>
</dbReference>
<dbReference type="PROSITE" id="PS00211">
    <property type="entry name" value="ABC_TRANSPORTER_1"/>
    <property type="match status" value="1"/>
</dbReference>
<keyword evidence="4" id="KW-0677">Repeat</keyword>
<dbReference type="InterPro" id="IPR003593">
    <property type="entry name" value="AAA+_ATPase"/>
</dbReference>
<evidence type="ECO:0000256" key="2">
    <source>
        <dbReference type="ARBA" id="ARBA00022490"/>
    </source>
</evidence>
<comment type="similarity">
    <text evidence="14">Belongs to the ABC transporter superfamily. UvrA family.</text>
</comment>
<dbReference type="Gene3D" id="3.40.50.300">
    <property type="entry name" value="P-loop containing nucleotide triphosphate hydrolases"/>
    <property type="match status" value="6"/>
</dbReference>
<evidence type="ECO:0000256" key="16">
    <source>
        <dbReference type="ARBA" id="ARBA00042156"/>
    </source>
</evidence>
<gene>
    <name evidence="19" type="primary">uvrA</name>
    <name evidence="19" type="ORF">SRAA_0146</name>
</gene>
<dbReference type="GO" id="GO:0005524">
    <property type="term" value="F:ATP binding"/>
    <property type="evidence" value="ECO:0007669"/>
    <property type="project" value="UniProtKB-KW"/>
</dbReference>
<reference evidence="19 20" key="1">
    <citation type="journal article" date="2014" name="Nat. Commun.">
        <title>Physiological and genomic features of highly alkaliphilic hydrogen-utilizing Betaproteobacteria from a continental serpentinizing site.</title>
        <authorList>
            <person name="Suzuki S."/>
            <person name="Kuenen J.G."/>
            <person name="Schipper K."/>
            <person name="van der Velde S."/>
            <person name="Ishii S."/>
            <person name="Wu A."/>
            <person name="Sorokin D.Y."/>
            <person name="Tenney A."/>
            <person name="Meng X.Y."/>
            <person name="Morrill P.L."/>
            <person name="Kamagata Y."/>
            <person name="Muyzer G."/>
            <person name="Nealson K.H."/>
        </authorList>
    </citation>
    <scope>NUCLEOTIDE SEQUENCE [LARGE SCALE GENOMIC DNA]</scope>
    <source>
        <strain evidence="19 20">A1</strain>
    </source>
</reference>
<keyword evidence="12" id="KW-0238">DNA-binding</keyword>
<evidence type="ECO:0000256" key="15">
    <source>
        <dbReference type="ARBA" id="ARBA00039316"/>
    </source>
</evidence>
<dbReference type="PANTHER" id="PTHR43152:SF3">
    <property type="entry name" value="UVRABC SYSTEM PROTEIN A"/>
    <property type="match status" value="1"/>
</dbReference>
<dbReference type="GO" id="GO:0005737">
    <property type="term" value="C:cytoplasm"/>
    <property type="evidence" value="ECO:0007669"/>
    <property type="project" value="UniProtKB-SubCell"/>
</dbReference>
<organism evidence="19 20">
    <name type="scientific">Serpentinimonas raichei</name>
    <dbReference type="NCBI Taxonomy" id="1458425"/>
    <lineage>
        <taxon>Bacteria</taxon>
        <taxon>Pseudomonadati</taxon>
        <taxon>Pseudomonadota</taxon>
        <taxon>Betaproteobacteria</taxon>
        <taxon>Burkholderiales</taxon>
        <taxon>Comamonadaceae</taxon>
        <taxon>Serpentinimonas</taxon>
    </lineage>
</organism>
<keyword evidence="2" id="KW-0963">Cytoplasm</keyword>
<dbReference type="Gene3D" id="1.20.1580.10">
    <property type="entry name" value="ABC transporter ATPase like domain"/>
    <property type="match status" value="2"/>
</dbReference>
<keyword evidence="5" id="KW-0547">Nucleotide-binding</keyword>
<dbReference type="OrthoDB" id="9809851at2"/>
<feature type="domain" description="AAA+ ATPase" evidence="18">
    <location>
        <begin position="739"/>
        <end position="1045"/>
    </location>
</feature>
<keyword evidence="7" id="KW-0228">DNA excision</keyword>
<dbReference type="Pfam" id="PF17760">
    <property type="entry name" value="UvrA_inter"/>
    <property type="match status" value="1"/>
</dbReference>
<dbReference type="GO" id="GO:0006281">
    <property type="term" value="P:DNA repair"/>
    <property type="evidence" value="ECO:0007669"/>
    <property type="project" value="UniProtKB-KW"/>
</dbReference>
<dbReference type="GO" id="GO:0004518">
    <property type="term" value="F:nuclease activity"/>
    <property type="evidence" value="ECO:0007669"/>
    <property type="project" value="UniProtKB-KW"/>
</dbReference>
<evidence type="ECO:0000256" key="5">
    <source>
        <dbReference type="ARBA" id="ARBA00022741"/>
    </source>
</evidence>
<evidence type="ECO:0000256" key="3">
    <source>
        <dbReference type="ARBA" id="ARBA00022723"/>
    </source>
</evidence>
<evidence type="ECO:0000256" key="11">
    <source>
        <dbReference type="ARBA" id="ARBA00022881"/>
    </source>
</evidence>
<dbReference type="Pfam" id="PF17755">
    <property type="entry name" value="UvrA_DNA-bind"/>
    <property type="match status" value="1"/>
</dbReference>
<dbReference type="Gene3D" id="3.30.190.20">
    <property type="match status" value="1"/>
</dbReference>
<accession>A0A060NH46</accession>
<dbReference type="HOGENOM" id="CLU_001370_3_0_4"/>
<comment type="subcellular location">
    <subcellularLocation>
        <location evidence="1">Cytoplasm</location>
    </subcellularLocation>
</comment>
<protein>
    <recommendedName>
        <fullName evidence="15">UvrABC system protein A</fullName>
    </recommendedName>
    <alternativeName>
        <fullName evidence="16">Excinuclease ABC subunit A</fullName>
    </alternativeName>
</protein>
<evidence type="ECO:0000256" key="7">
    <source>
        <dbReference type="ARBA" id="ARBA00022769"/>
    </source>
</evidence>
<keyword evidence="10" id="KW-0067">ATP-binding</keyword>
<sequence>MPEGLIRIRGARQHNLKNLDLDLRTGELTVVTGPSGSGKSSLVFDTLYAEGQRRYVETFSAYARQFLDRMDRPAVDRVEGVPPAIAIDQSNPVRNSRSTVGTMSELNDHLKLLYARAAQLFDRQTALPVRADHADSICAELLRRSQQEQARSGQEPRLLLTFPVQLPASSSALEIEQWLSASGYTRVLGQRLQAGVAGQSEPVQVLDVVADRLLLSRAERARVLEAIERCLQHGAGRLNVYLQTDPAAEPPAEASVWRFSTGLHCPESDLRYPEPVPAHFSFNSALGACPTCRGFGRVIGIDWGLVIPDPKRTLRAGAIKPIQTPAYQECQDELLQHAEAAGIPRDTPWMHLSAEQRHWVLEGEPGWRGDWKHQWYGIRRFFDYLESKAYKMHIRVLLSKYRSYTECPACQGARLQPDSLLWRLGSKADADAVLPPEQRFLPPGVGWSRAQLEALPGLCLHDLMRLPLQPLREFFARLAGTPPGAGCDTATGVGVGVAVAAGGSGRRRTEAEAGAAGVGVGEESEPATDEPAPTPAAPAQPTKEPAAKDPPTDEPAPVHPPPELKLLLDEIQTRLRYLCEVGLGYLTLDRQSRSLSGGEVQRINLTTALGTSLVNTLFVLDEPSIGLHPRDMGRILQAMRRLRDAGNTLVVVEHDPALMLAADRVIDMGPGPGARGGQIVFDGSPEQLRHADTLTGAYLGGRKQVGFGFKRMVTPSTPRLQLRGVRAHNLQGIDVDFPLQRLVCVTGVSGSGKSTLIQDVLAPALQRHFGHSGQAPLAHEALLGAEQLSAVVFIDQSPIGKTARSNPASYIGAWDALRALLAAQALARQRGYTAAKFSFNGGDGRCPGCGGSGFERVEMQFLSDVYLRCPDCLGQRYRPEVLEVRLERGGRGWNAAELLELTVSEALALFGAGADDSAPDDPAQRKLERTLCAALQPLVEVGLEYLKLGQPVPTLSGGEAQRLKLAAHLALAEQSRAASAPRRTAAPPLGQLLLFDEPTTGLHFDDIAKLMRALRKLVEAGHSLIVIEHNLDVIRASDWLIDLGPEAGAGGGQVVAQGPPEEVRLHPSSHTAAALRAYAEAEGGLQASEPAPPWRLARGRPKAGIPSIQIVNAKEHNLKNLSLAIPRGRFSVITGVSGSGKSTLAFDILFNEGQRRYLESLNAYARSIVQPAGRPDVDAVHGIPPTVAIEQRLSRGGRKSTVGTVTEVWHYLRLLYVKLGTQHCIHDHSPVQPQSPAAILGQLMSRFRGQHIGLLAPLVRGRKGLYTELADWARQRGHSHLRVDGEFVPTLGFPKLERFREHQIELPVGSLELQPEHEAELRELIERALEHGKGVLQVLSGIGGPDDTERPGSLASALAAGGGGAGIGQLDSYSTLRACPLCSTSYAELDPRLFSYNSKHGWCPDCVGTGVQLSRQQRQAFDDSRPPDDGQGREQSLSEPDFDDLSEQPCATCEGSRLNPVARAVQFQGHSIAELARLSVQALQAWVQALPEGGALSPRQAQIARDLLPEILGRLRFLQQVGLGYLTLERGAPTLSGGEAQRIRLAAQLGSSLQGVCYVLDEPTIGLHPRDNRILLDALQQLGRQGNTLVVVEHDEDTIRRAEHLIDIGPGAGVRGGQVVAQGTLADLMAAPESQTGRYLLHAMRHPLQARRWVADDFGGIVGGIVGGDALSGLGGGAGASVTRSDSLPTPPPGPPAATGSAIASPGPSPSPSPPWLLVKGAQRHNLQQLTLRLPLRRLVAVTGVSGSGKSTLAREVLLSNVAAAVQLRSTQAGRRAWDAGERPAWQGCQALIGSEGIERVLEVDQTPIGKTPRSCPATYIGFWDTIRKLYAETLEARARGYGPGRFSFNTGAGRCPHCEGQGLRTIAMSFLPDVKLPCEVCHGARFNPETLAVSWRGRSIAEVLRMEVDQALDFFASMPAIAQPLQLLHDVGLGYLTLGQPSPTLSGGEAQRLKLVTELAKVRHDLGRRGQKAPHTLYVLDEPTVGLHMADVERLIRMLHRLVDGGHSVLVIEHDLDLIAEADWVLDLGPEGGQEGGRLVAQGTPEDLVRQGSHTGIALGPVLARGAAQRPPAA</sequence>
<keyword evidence="3" id="KW-0479">Metal-binding</keyword>
<feature type="domain" description="AAA+ ATPase" evidence="18">
    <location>
        <begin position="1127"/>
        <end position="1612"/>
    </location>
</feature>
<evidence type="ECO:0000259" key="18">
    <source>
        <dbReference type="SMART" id="SM00382"/>
    </source>
</evidence>
<feature type="region of interest" description="Disordered" evidence="17">
    <location>
        <begin position="502"/>
        <end position="562"/>
    </location>
</feature>
<evidence type="ECO:0000256" key="17">
    <source>
        <dbReference type="SAM" id="MobiDB-lite"/>
    </source>
</evidence>
<dbReference type="GO" id="GO:0008270">
    <property type="term" value="F:zinc ion binding"/>
    <property type="evidence" value="ECO:0007669"/>
    <property type="project" value="UniProtKB-KW"/>
</dbReference>
<feature type="compositionally biased region" description="Pro residues" evidence="17">
    <location>
        <begin position="553"/>
        <end position="562"/>
    </location>
</feature>
<evidence type="ECO:0000256" key="8">
    <source>
        <dbReference type="ARBA" id="ARBA00022771"/>
    </source>
</evidence>
<feature type="region of interest" description="Disordered" evidence="17">
    <location>
        <begin position="1676"/>
        <end position="1717"/>
    </location>
</feature>
<feature type="region of interest" description="Disordered" evidence="17">
    <location>
        <begin position="1414"/>
        <end position="1448"/>
    </location>
</feature>
<evidence type="ECO:0000313" key="19">
    <source>
        <dbReference type="EMBL" id="BAO80000.1"/>
    </source>
</evidence>
<dbReference type="STRING" id="1458425.SRAA_0146"/>
<dbReference type="InterPro" id="IPR027417">
    <property type="entry name" value="P-loop_NTPase"/>
</dbReference>
<dbReference type="InterPro" id="IPR017871">
    <property type="entry name" value="ABC_transporter-like_CS"/>
</dbReference>
<dbReference type="PANTHER" id="PTHR43152">
    <property type="entry name" value="UVRABC SYSTEM PROTEIN A"/>
    <property type="match status" value="1"/>
</dbReference>
<dbReference type="InterPro" id="IPR041102">
    <property type="entry name" value="UvrA_inter"/>
</dbReference>
<name>A0A060NH46_9BURK</name>
<dbReference type="SMART" id="SM00382">
    <property type="entry name" value="AAA"/>
    <property type="match status" value="4"/>
</dbReference>
<evidence type="ECO:0000256" key="4">
    <source>
        <dbReference type="ARBA" id="ARBA00022737"/>
    </source>
</evidence>
<keyword evidence="13" id="KW-0234">DNA repair</keyword>
<dbReference type="Gene3D" id="1.10.8.280">
    <property type="entry name" value="ABC transporter ATPase domain-like"/>
    <property type="match status" value="1"/>
</dbReference>
<feature type="domain" description="AAA+ ATPase" evidence="18">
    <location>
        <begin position="25"/>
        <end position="231"/>
    </location>
</feature>
<evidence type="ECO:0000256" key="13">
    <source>
        <dbReference type="ARBA" id="ARBA00023204"/>
    </source>
</evidence>
<keyword evidence="11" id="KW-0267">Excision nuclease</keyword>
<dbReference type="Proteomes" id="UP000067461">
    <property type="component" value="Chromosome"/>
</dbReference>
<feature type="compositionally biased region" description="Basic and acidic residues" evidence="17">
    <location>
        <begin position="1420"/>
        <end position="1432"/>
    </location>
</feature>
<evidence type="ECO:0000256" key="10">
    <source>
        <dbReference type="ARBA" id="ARBA00022840"/>
    </source>
</evidence>
<dbReference type="EMBL" id="AP014568">
    <property type="protein sequence ID" value="BAO80000.1"/>
    <property type="molecule type" value="Genomic_DNA"/>
</dbReference>
<dbReference type="SUPFAM" id="SSF52540">
    <property type="entry name" value="P-loop containing nucleoside triphosphate hydrolases"/>
    <property type="match status" value="4"/>
</dbReference>
<dbReference type="InterPro" id="IPR041552">
    <property type="entry name" value="UvrA_DNA-bd"/>
</dbReference>
<keyword evidence="8" id="KW-0863">Zinc-finger</keyword>
<keyword evidence="9" id="KW-0862">Zinc</keyword>
<feature type="compositionally biased region" description="Low complexity" evidence="17">
    <location>
        <begin position="1697"/>
        <end position="1706"/>
    </location>
</feature>
<feature type="domain" description="AAA+ ATPase" evidence="18">
    <location>
        <begin position="1736"/>
        <end position="2031"/>
    </location>
</feature>
<dbReference type="RefSeq" id="WP_045530339.1">
    <property type="nucleotide sequence ID" value="NZ_AP014568.1"/>
</dbReference>
<proteinExistence type="inferred from homology"/>